<feature type="region of interest" description="Disordered" evidence="10">
    <location>
        <begin position="181"/>
        <end position="204"/>
    </location>
</feature>
<dbReference type="CDD" id="cd23767">
    <property type="entry name" value="IQCD"/>
    <property type="match status" value="1"/>
</dbReference>
<evidence type="ECO:0000256" key="1">
    <source>
        <dbReference type="ARBA" id="ARBA00004123"/>
    </source>
</evidence>
<keyword evidence="13" id="KW-1185">Reference proteome</keyword>
<dbReference type="PROSITE" id="PS50096">
    <property type="entry name" value="IQ"/>
    <property type="match status" value="2"/>
</dbReference>
<feature type="region of interest" description="Disordered" evidence="10">
    <location>
        <begin position="436"/>
        <end position="484"/>
    </location>
</feature>
<dbReference type="PROSITE" id="PS50088">
    <property type="entry name" value="ANK_REPEAT"/>
    <property type="match status" value="1"/>
</dbReference>
<evidence type="ECO:0000256" key="10">
    <source>
        <dbReference type="SAM" id="MobiDB-lite"/>
    </source>
</evidence>
<dbReference type="Proteomes" id="UP000827721">
    <property type="component" value="Unassembled WGS sequence"/>
</dbReference>
<evidence type="ECO:0000256" key="4">
    <source>
        <dbReference type="ARBA" id="ARBA00023016"/>
    </source>
</evidence>
<feature type="compositionally biased region" description="Basic and acidic residues" evidence="10">
    <location>
        <begin position="465"/>
        <end position="482"/>
    </location>
</feature>
<keyword evidence="5 9" id="KW-0040">ANK repeat</keyword>
<reference evidence="12 13" key="1">
    <citation type="submission" date="2021-02" db="EMBL/GenBank/DDBJ databases">
        <title>Plant Genome Project.</title>
        <authorList>
            <person name="Zhang R.-G."/>
        </authorList>
    </citation>
    <scope>NUCLEOTIDE SEQUENCE [LARGE SCALE GENOMIC DNA]</scope>
    <source>
        <tissue evidence="12">Leaves</tissue>
    </source>
</reference>
<comment type="subcellular location">
    <subcellularLocation>
        <location evidence="1">Nucleus</location>
    </subcellularLocation>
</comment>
<dbReference type="Gene3D" id="1.25.40.20">
    <property type="entry name" value="Ankyrin repeat-containing domain"/>
    <property type="match status" value="1"/>
</dbReference>
<comment type="similarity">
    <text evidence="2">Belongs to the CAMTA family.</text>
</comment>
<gene>
    <name evidence="12" type="ORF">JRO89_XS08G0006700</name>
</gene>
<evidence type="ECO:0000256" key="2">
    <source>
        <dbReference type="ARBA" id="ARBA00008267"/>
    </source>
</evidence>
<keyword evidence="6" id="KW-0010">Activator</keyword>
<sequence length="1141" mass="128790">MADTRRFALGNQLDIEQILLEAQHRWLRPAEICEILRNYNNFRIAPEPPNVPPNCEYPKIERVVIVIKFIIIQGLLNCDLLGGSLFLFDRKVLRYFRKDGHNWRKKKDGKTVKEAHERLKAGSIDVLHCYYAHGEDNENFQRRSYWMLEEELSHIVLVHYREVKGNRTSYNRIKVTEASTPYSQETEETIPNSEIEGSQSSSFHPHNYRMPSQTTDTTSMNSAQASEYEDAESVYNNQASSRFHSFIDSQSPVMEKINAGLSDPYYPTTFTNDYQGKFSVVPGTDKGKDCNDAGFTYDSRKQLDFQSWEDALENCAPSIQSLPLHPSFSSAPPDTVGSIPKQEHDILGQLFTNNFGERQEFGSHLQLHPKDGCDWILECRILFVYSIYFYLDFNLPCKQTSETDSSHLSKWPTDQKLYSDSLQNVASGLHEQDIDHPDLHDLLEPSHAHPDKQNGLQMQLSNSDNGHRMKPDPESNSTKDGKSMYSSAIKQHLLDDGLKKIDSFNRWMSKELDDVKEFQSSSGTYWETVESENGVDVSSIPPQVHLDAYMLGPSISQDQLFSIIDFSPNWVYEGSEIKVLITGRFLISLQEAEKCKWSCMFGEVEVPAEIIADGVLRCHTPAQKVGRVPFYVTCSNRLACSEVREFEYRVSHVPDVDTANNHDDITIESLHMRFGKLLCLSSTSTPNPDPSNWGEISQLSSKISSLLKEDDDDWDEMLKLTSEEKFSSGKVKERLLQKLLKEKLHMWLLQKVAEGGKGPSVLDQGGQGVLHFAAALGYDWALEPTVIAGVSINFRDVNGWTALHWAAYCGRERTVASLISLGAAPGALSDPTPKYLSGRTPADLAHAIGHKGIAGYLAESDLSTHLSSLNLDKQGGDAAETSGARALQTVSQRNPIPTSDGDSLTDSLAAVCNATQAAARIHQVFRVQSFQKKQLKEYGDKKFGMSDEQALSLLAVKTHKPGHHDGPVHAAATRIQNKFRSYKGRKDFLIIRQRIVKIQAHVRGHQVRKNYKKIIWSVGIVEKIILRWRRKGSGLRGFKSEALTESSTMQVASRKEDDYDFLKEGRKQKEERLQKALARVKSMVQYPEARDQYRRLLNVVTEIQETKAVALNNAEETTDFDDDLIDIEALLDDDTFMPSAS</sequence>
<dbReference type="SMART" id="SM01076">
    <property type="entry name" value="CG-1"/>
    <property type="match status" value="1"/>
</dbReference>
<evidence type="ECO:0000256" key="8">
    <source>
        <dbReference type="ARBA" id="ARBA00023242"/>
    </source>
</evidence>
<evidence type="ECO:0000259" key="11">
    <source>
        <dbReference type="PROSITE" id="PS51437"/>
    </source>
</evidence>
<dbReference type="PANTHER" id="PTHR23335:SF30">
    <property type="entry name" value="CALMODULIN-BINDING TRANSCRIPTION ACTIVATOR 3"/>
    <property type="match status" value="1"/>
</dbReference>
<dbReference type="PROSITE" id="PS50297">
    <property type="entry name" value="ANK_REP_REGION"/>
    <property type="match status" value="1"/>
</dbReference>
<evidence type="ECO:0000256" key="3">
    <source>
        <dbReference type="ARBA" id="ARBA00022860"/>
    </source>
</evidence>
<evidence type="ECO:0000313" key="13">
    <source>
        <dbReference type="Proteomes" id="UP000827721"/>
    </source>
</evidence>
<feature type="repeat" description="ANK" evidence="9">
    <location>
        <begin position="798"/>
        <end position="830"/>
    </location>
</feature>
<dbReference type="InterPro" id="IPR002110">
    <property type="entry name" value="Ankyrin_rpt"/>
</dbReference>
<keyword evidence="8" id="KW-0539">Nucleus</keyword>
<evidence type="ECO:0000256" key="6">
    <source>
        <dbReference type="ARBA" id="ARBA00023159"/>
    </source>
</evidence>
<dbReference type="EMBL" id="JAFEMO010000008">
    <property type="protein sequence ID" value="KAH7565729.1"/>
    <property type="molecule type" value="Genomic_DNA"/>
</dbReference>
<name>A0ABQ8HN32_9ROSI</name>
<dbReference type="Gene3D" id="1.20.5.190">
    <property type="match status" value="1"/>
</dbReference>
<dbReference type="PANTHER" id="PTHR23335">
    <property type="entry name" value="CALMODULIN-BINDING TRANSCRIPTION ACTIVATOR CAMTA"/>
    <property type="match status" value="1"/>
</dbReference>
<organism evidence="12 13">
    <name type="scientific">Xanthoceras sorbifolium</name>
    <dbReference type="NCBI Taxonomy" id="99658"/>
    <lineage>
        <taxon>Eukaryota</taxon>
        <taxon>Viridiplantae</taxon>
        <taxon>Streptophyta</taxon>
        <taxon>Embryophyta</taxon>
        <taxon>Tracheophyta</taxon>
        <taxon>Spermatophyta</taxon>
        <taxon>Magnoliopsida</taxon>
        <taxon>eudicotyledons</taxon>
        <taxon>Gunneridae</taxon>
        <taxon>Pentapetalae</taxon>
        <taxon>rosids</taxon>
        <taxon>malvids</taxon>
        <taxon>Sapindales</taxon>
        <taxon>Sapindaceae</taxon>
        <taxon>Xanthoceroideae</taxon>
        <taxon>Xanthoceras</taxon>
    </lineage>
</organism>
<dbReference type="InterPro" id="IPR014756">
    <property type="entry name" value="Ig_E-set"/>
</dbReference>
<evidence type="ECO:0000256" key="5">
    <source>
        <dbReference type="ARBA" id="ARBA00023043"/>
    </source>
</evidence>
<comment type="caution">
    <text evidence="12">The sequence shown here is derived from an EMBL/GenBank/DDBJ whole genome shotgun (WGS) entry which is preliminary data.</text>
</comment>
<dbReference type="Pfam" id="PF00612">
    <property type="entry name" value="IQ"/>
    <property type="match status" value="2"/>
</dbReference>
<feature type="compositionally biased region" description="Basic and acidic residues" evidence="10">
    <location>
        <begin position="436"/>
        <end position="452"/>
    </location>
</feature>
<dbReference type="SUPFAM" id="SSF52540">
    <property type="entry name" value="P-loop containing nucleoside triphosphate hydrolases"/>
    <property type="match status" value="1"/>
</dbReference>
<dbReference type="SUPFAM" id="SSF48403">
    <property type="entry name" value="Ankyrin repeat"/>
    <property type="match status" value="1"/>
</dbReference>
<dbReference type="Pfam" id="PF03859">
    <property type="entry name" value="CG-1"/>
    <property type="match status" value="1"/>
</dbReference>
<dbReference type="InterPro" id="IPR027417">
    <property type="entry name" value="P-loop_NTPase"/>
</dbReference>
<feature type="compositionally biased region" description="Polar residues" evidence="10">
    <location>
        <begin position="454"/>
        <end position="464"/>
    </location>
</feature>
<dbReference type="SMART" id="SM00015">
    <property type="entry name" value="IQ"/>
    <property type="match status" value="2"/>
</dbReference>
<keyword evidence="7" id="KW-0804">Transcription</keyword>
<dbReference type="SMART" id="SM00248">
    <property type="entry name" value="ANK"/>
    <property type="match status" value="2"/>
</dbReference>
<evidence type="ECO:0000256" key="7">
    <source>
        <dbReference type="ARBA" id="ARBA00023163"/>
    </source>
</evidence>
<dbReference type="InterPro" id="IPR005559">
    <property type="entry name" value="CG-1_dom"/>
</dbReference>
<dbReference type="PROSITE" id="PS51437">
    <property type="entry name" value="CG_1"/>
    <property type="match status" value="1"/>
</dbReference>
<dbReference type="InterPro" id="IPR013783">
    <property type="entry name" value="Ig-like_fold"/>
</dbReference>
<dbReference type="InterPro" id="IPR036770">
    <property type="entry name" value="Ankyrin_rpt-contain_sf"/>
</dbReference>
<keyword evidence="3" id="KW-0112">Calmodulin-binding</keyword>
<dbReference type="InterPro" id="IPR000048">
    <property type="entry name" value="IQ_motif_EF-hand-BS"/>
</dbReference>
<dbReference type="Gene3D" id="2.60.40.10">
    <property type="entry name" value="Immunoglobulins"/>
    <property type="match status" value="1"/>
</dbReference>
<feature type="domain" description="CG-1" evidence="11">
    <location>
        <begin position="15"/>
        <end position="169"/>
    </location>
</feature>
<evidence type="ECO:0000256" key="9">
    <source>
        <dbReference type="PROSITE-ProRule" id="PRU00023"/>
    </source>
</evidence>
<dbReference type="SUPFAM" id="SSF81296">
    <property type="entry name" value="E set domains"/>
    <property type="match status" value="1"/>
</dbReference>
<dbReference type="Pfam" id="PF12796">
    <property type="entry name" value="Ank_2"/>
    <property type="match status" value="1"/>
</dbReference>
<protein>
    <recommendedName>
        <fullName evidence="11">CG-1 domain-containing protein</fullName>
    </recommendedName>
</protein>
<evidence type="ECO:0000313" key="12">
    <source>
        <dbReference type="EMBL" id="KAH7565729.1"/>
    </source>
</evidence>
<keyword evidence="4" id="KW-0346">Stress response</keyword>
<proteinExistence type="inferred from homology"/>
<accession>A0ABQ8HN32</accession>